<dbReference type="InterPro" id="IPR004360">
    <property type="entry name" value="Glyas_Fos-R_dOase_dom"/>
</dbReference>
<dbReference type="Proteomes" id="UP001165367">
    <property type="component" value="Unassembled WGS sequence"/>
</dbReference>
<keyword evidence="3" id="KW-1185">Reference proteome</keyword>
<evidence type="ECO:0000313" key="3">
    <source>
        <dbReference type="Proteomes" id="UP001165367"/>
    </source>
</evidence>
<dbReference type="RefSeq" id="WP_237868684.1">
    <property type="nucleotide sequence ID" value="NZ_JAKLTR010000002.1"/>
</dbReference>
<dbReference type="EMBL" id="JAKLTR010000002">
    <property type="protein sequence ID" value="MCG2613456.1"/>
    <property type="molecule type" value="Genomic_DNA"/>
</dbReference>
<dbReference type="Gene3D" id="3.10.180.10">
    <property type="entry name" value="2,3-Dihydroxybiphenyl 1,2-Dioxygenase, domain 1"/>
    <property type="match status" value="1"/>
</dbReference>
<dbReference type="Pfam" id="PF00903">
    <property type="entry name" value="Glyoxalase"/>
    <property type="match status" value="1"/>
</dbReference>
<feature type="domain" description="VOC" evidence="1">
    <location>
        <begin position="3"/>
        <end position="128"/>
    </location>
</feature>
<proteinExistence type="predicted"/>
<protein>
    <submittedName>
        <fullName evidence="2">VOC family protein</fullName>
    </submittedName>
</protein>
<dbReference type="SUPFAM" id="SSF54593">
    <property type="entry name" value="Glyoxalase/Bleomycin resistance protein/Dihydroxybiphenyl dioxygenase"/>
    <property type="match status" value="1"/>
</dbReference>
<dbReference type="PANTHER" id="PTHR36437">
    <property type="entry name" value="GLYOXALASE/BLEOMYCIN RESISTANCE PROTEIN/DIOXYGENASE"/>
    <property type="match status" value="1"/>
</dbReference>
<evidence type="ECO:0000313" key="2">
    <source>
        <dbReference type="EMBL" id="MCG2613456.1"/>
    </source>
</evidence>
<gene>
    <name evidence="2" type="ORF">LZZ85_04155</name>
</gene>
<dbReference type="PROSITE" id="PS51819">
    <property type="entry name" value="VOC"/>
    <property type="match status" value="1"/>
</dbReference>
<accession>A0ABS9KMB2</accession>
<organism evidence="2 3">
    <name type="scientific">Terrimonas ginsenosidimutans</name>
    <dbReference type="NCBI Taxonomy" id="2908004"/>
    <lineage>
        <taxon>Bacteria</taxon>
        <taxon>Pseudomonadati</taxon>
        <taxon>Bacteroidota</taxon>
        <taxon>Chitinophagia</taxon>
        <taxon>Chitinophagales</taxon>
        <taxon>Chitinophagaceae</taxon>
        <taxon>Terrimonas</taxon>
    </lineage>
</organism>
<dbReference type="InterPro" id="IPR029068">
    <property type="entry name" value="Glyas_Bleomycin-R_OHBP_Dase"/>
</dbReference>
<comment type="caution">
    <text evidence="2">The sequence shown here is derived from an EMBL/GenBank/DDBJ whole genome shotgun (WGS) entry which is preliminary data.</text>
</comment>
<dbReference type="InterPro" id="IPR037523">
    <property type="entry name" value="VOC_core"/>
</dbReference>
<sequence>MIKIHVMSLLVDDQEKALKFYTEKLGFIKKTEVPLGEHKWLTVVSSDERNGVELVLEPMAFEPAKVYQKALKDAGIPYTSFATDDVMKEFERLRSAGVEFSIEPTVMGPVMIAVLDDTCGNNIQLAQML</sequence>
<dbReference type="PANTHER" id="PTHR36437:SF2">
    <property type="entry name" value="GLYOXALASE_BLEOMYCIN RESISTANCE PROTEIN_DIOXYGENASE"/>
    <property type="match status" value="1"/>
</dbReference>
<reference evidence="2" key="1">
    <citation type="submission" date="2022-01" db="EMBL/GenBank/DDBJ databases">
        <authorList>
            <person name="Jo J.-H."/>
            <person name="Im W.-T."/>
        </authorList>
    </citation>
    <scope>NUCLEOTIDE SEQUENCE</scope>
    <source>
        <strain evidence="2">NA20</strain>
    </source>
</reference>
<dbReference type="CDD" id="cd07263">
    <property type="entry name" value="VOC_like"/>
    <property type="match status" value="1"/>
</dbReference>
<name>A0ABS9KMB2_9BACT</name>
<evidence type="ECO:0000259" key="1">
    <source>
        <dbReference type="PROSITE" id="PS51819"/>
    </source>
</evidence>